<name>A0A061D828_BABBI</name>
<dbReference type="Proteomes" id="UP000033188">
    <property type="component" value="Chromosome 3"/>
</dbReference>
<dbReference type="OrthoDB" id="365828at2759"/>
<evidence type="ECO:0000256" key="1">
    <source>
        <dbReference type="SAM" id="Coils"/>
    </source>
</evidence>
<evidence type="ECO:0000313" key="2">
    <source>
        <dbReference type="EMBL" id="CDR96698.1"/>
    </source>
</evidence>
<keyword evidence="3" id="KW-1185">Reference proteome</keyword>
<protein>
    <submittedName>
        <fullName evidence="2">Uncharacterized protein</fullName>
    </submittedName>
</protein>
<sequence length="290" mass="33070">MELRMSPREFCRARSYPSENELSSGQHGWSTSECSSSTCDTSGSRSHSNNFRYCGARSSPFSSLKRSTRPKAQQQTETKVTVICANCDALRMQLTEATTQCYDQWISRIKVLEDMLQEKQKINDELQAACLEQRQLFEEGQRRIALLQREAEADTQVALNLKNQNYQLSDAIRQKDDLIEELCAEIKQLQEKNRHNAKLQELDRHTIDKLRRMVAAKGVQHKGSSSSAKLNRKVHRRETIAQRTRHQLKRRRRMKGLSGTVGPLILLPADNATSWETDVAGAFVTSGMQT</sequence>
<evidence type="ECO:0000313" key="3">
    <source>
        <dbReference type="Proteomes" id="UP000033188"/>
    </source>
</evidence>
<dbReference type="EMBL" id="LK391709">
    <property type="protein sequence ID" value="CDR96698.1"/>
    <property type="molecule type" value="Genomic_DNA"/>
</dbReference>
<proteinExistence type="predicted"/>
<dbReference type="VEuPathDB" id="PiroplasmaDB:BBBOND_0306020"/>
<gene>
    <name evidence="2" type="ORF">BBBOND_0306020</name>
</gene>
<feature type="coiled-coil region" evidence="1">
    <location>
        <begin position="161"/>
        <end position="199"/>
    </location>
</feature>
<dbReference type="KEGG" id="bbig:BBBOND_0306020"/>
<reference evidence="3" key="1">
    <citation type="journal article" date="2014" name="Nucleic Acids Res.">
        <title>The evolutionary dynamics of variant antigen genes in Babesia reveal a history of genomic innovation underlying host-parasite interaction.</title>
        <authorList>
            <person name="Jackson A.P."/>
            <person name="Otto T.D."/>
            <person name="Darby A."/>
            <person name="Ramaprasad A."/>
            <person name="Xia D."/>
            <person name="Echaide I.E."/>
            <person name="Farber M."/>
            <person name="Gahlot S."/>
            <person name="Gamble J."/>
            <person name="Gupta D."/>
            <person name="Gupta Y."/>
            <person name="Jackson L."/>
            <person name="Malandrin L."/>
            <person name="Malas T.B."/>
            <person name="Moussa E."/>
            <person name="Nair M."/>
            <person name="Reid A.J."/>
            <person name="Sanders M."/>
            <person name="Sharma J."/>
            <person name="Tracey A."/>
            <person name="Quail M.A."/>
            <person name="Weir W."/>
            <person name="Wastling J.M."/>
            <person name="Hall N."/>
            <person name="Willadsen P."/>
            <person name="Lingelbach K."/>
            <person name="Shiels B."/>
            <person name="Tait A."/>
            <person name="Berriman M."/>
            <person name="Allred D.R."/>
            <person name="Pain A."/>
        </authorList>
    </citation>
    <scope>NUCLEOTIDE SEQUENCE [LARGE SCALE GENOMIC DNA]</scope>
    <source>
        <strain evidence="3">Bond</strain>
    </source>
</reference>
<dbReference type="GeneID" id="24565239"/>
<accession>A0A061D828</accession>
<dbReference type="RefSeq" id="XP_012768884.1">
    <property type="nucleotide sequence ID" value="XM_012913430.1"/>
</dbReference>
<dbReference type="AlphaFoldDB" id="A0A061D828"/>
<keyword evidence="1" id="KW-0175">Coiled coil</keyword>
<organism evidence="2 3">
    <name type="scientific">Babesia bigemina</name>
    <dbReference type="NCBI Taxonomy" id="5866"/>
    <lineage>
        <taxon>Eukaryota</taxon>
        <taxon>Sar</taxon>
        <taxon>Alveolata</taxon>
        <taxon>Apicomplexa</taxon>
        <taxon>Aconoidasida</taxon>
        <taxon>Piroplasmida</taxon>
        <taxon>Babesiidae</taxon>
        <taxon>Babesia</taxon>
    </lineage>
</organism>
<dbReference type="OMA" id="TEATTQC"/>